<dbReference type="InterPro" id="IPR036047">
    <property type="entry name" value="F-box-like_dom_sf"/>
</dbReference>
<dbReference type="CDD" id="cd09917">
    <property type="entry name" value="F-box_SF"/>
    <property type="match status" value="1"/>
</dbReference>
<feature type="domain" description="F-box" evidence="1">
    <location>
        <begin position="17"/>
        <end position="51"/>
    </location>
</feature>
<dbReference type="Gene3D" id="1.20.1280.50">
    <property type="match status" value="1"/>
</dbReference>
<gene>
    <name evidence="2" type="ORF">PENSUB_2565</name>
</gene>
<accession>A0A1Q5UHD0</accession>
<dbReference type="Proteomes" id="UP000186955">
    <property type="component" value="Unassembled WGS sequence"/>
</dbReference>
<proteinExistence type="predicted"/>
<evidence type="ECO:0000259" key="1">
    <source>
        <dbReference type="Pfam" id="PF00646"/>
    </source>
</evidence>
<evidence type="ECO:0000313" key="2">
    <source>
        <dbReference type="EMBL" id="OKP11895.1"/>
    </source>
</evidence>
<dbReference type="OrthoDB" id="3800738at2759"/>
<dbReference type="SUPFAM" id="SSF81383">
    <property type="entry name" value="F-box domain"/>
    <property type="match status" value="1"/>
</dbReference>
<evidence type="ECO:0000313" key="3">
    <source>
        <dbReference type="Proteomes" id="UP000186955"/>
    </source>
</evidence>
<dbReference type="EMBL" id="MNBE01000259">
    <property type="protein sequence ID" value="OKP11895.1"/>
    <property type="molecule type" value="Genomic_DNA"/>
</dbReference>
<reference evidence="2 3" key="1">
    <citation type="submission" date="2016-10" db="EMBL/GenBank/DDBJ databases">
        <title>Genome sequence of the ascomycete fungus Penicillium subrubescens.</title>
        <authorList>
            <person name="De Vries R.P."/>
            <person name="Peng M."/>
            <person name="Dilokpimol A."/>
            <person name="Hilden K."/>
            <person name="Makela M.R."/>
            <person name="Grigoriev I."/>
            <person name="Riley R."/>
            <person name="Granchi Z."/>
        </authorList>
    </citation>
    <scope>NUCLEOTIDE SEQUENCE [LARGE SCALE GENOMIC DNA]</scope>
    <source>
        <strain evidence="2 3">CBS 132785</strain>
    </source>
</reference>
<dbReference type="STRING" id="1316194.A0A1Q5UHD0"/>
<sequence length="283" mass="32294">MQPHVKQTASTRALVLPEIVTSIMHQMDMRTLITTQRVCRAWSNLIQTSHSLQKALFLVPDHTSKDPSNPRIYNPLLAETFPSFFPSTIDNDSIPKTTLTTLPFTSNHKTLKTHLRPEASWRHMLTTQPPLHTIGRFIMGSGMMGQTWHQQKALPQKNGLRMGTLFEMIIQLDRYMWNNCEIWISLGGAVPVNAPAEMKKPSIYLDVDRINSDWEGMLRETDLVLVTGGHVDCTDPEGPEDPEWVKSEDELVWEEICACHEELGITMDDLPMEKYNEGWAGWN</sequence>
<name>A0A1Q5UHD0_9EURO</name>
<dbReference type="InterPro" id="IPR001810">
    <property type="entry name" value="F-box_dom"/>
</dbReference>
<protein>
    <recommendedName>
        <fullName evidence="1">F-box domain-containing protein</fullName>
    </recommendedName>
</protein>
<dbReference type="Pfam" id="PF00646">
    <property type="entry name" value="F-box"/>
    <property type="match status" value="1"/>
</dbReference>
<comment type="caution">
    <text evidence="2">The sequence shown here is derived from an EMBL/GenBank/DDBJ whole genome shotgun (WGS) entry which is preliminary data.</text>
</comment>
<organism evidence="2 3">
    <name type="scientific">Penicillium subrubescens</name>
    <dbReference type="NCBI Taxonomy" id="1316194"/>
    <lineage>
        <taxon>Eukaryota</taxon>
        <taxon>Fungi</taxon>
        <taxon>Dikarya</taxon>
        <taxon>Ascomycota</taxon>
        <taxon>Pezizomycotina</taxon>
        <taxon>Eurotiomycetes</taxon>
        <taxon>Eurotiomycetidae</taxon>
        <taxon>Eurotiales</taxon>
        <taxon>Aspergillaceae</taxon>
        <taxon>Penicillium</taxon>
    </lineage>
</organism>
<keyword evidence="3" id="KW-1185">Reference proteome</keyword>
<dbReference type="AlphaFoldDB" id="A0A1Q5UHD0"/>